<organism evidence="3 4">
    <name type="scientific">Gymnopilus dilepis</name>
    <dbReference type="NCBI Taxonomy" id="231916"/>
    <lineage>
        <taxon>Eukaryota</taxon>
        <taxon>Fungi</taxon>
        <taxon>Dikarya</taxon>
        <taxon>Basidiomycota</taxon>
        <taxon>Agaricomycotina</taxon>
        <taxon>Agaricomycetes</taxon>
        <taxon>Agaricomycetidae</taxon>
        <taxon>Agaricales</taxon>
        <taxon>Agaricineae</taxon>
        <taxon>Hymenogastraceae</taxon>
        <taxon>Gymnopilus</taxon>
    </lineage>
</organism>
<evidence type="ECO:0000313" key="4">
    <source>
        <dbReference type="Proteomes" id="UP000284706"/>
    </source>
</evidence>
<evidence type="ECO:0000256" key="1">
    <source>
        <dbReference type="SAM" id="MobiDB-lite"/>
    </source>
</evidence>
<feature type="compositionally biased region" description="Gly residues" evidence="1">
    <location>
        <begin position="1056"/>
        <end position="1071"/>
    </location>
</feature>
<gene>
    <name evidence="3" type="ORF">CVT26_005977</name>
</gene>
<dbReference type="InterPro" id="IPR039891">
    <property type="entry name" value="VWA8"/>
</dbReference>
<keyword evidence="4" id="KW-1185">Reference proteome</keyword>
<dbReference type="GO" id="GO:0005737">
    <property type="term" value="C:cytoplasm"/>
    <property type="evidence" value="ECO:0007669"/>
    <property type="project" value="TreeGrafter"/>
</dbReference>
<dbReference type="InterPro" id="IPR027417">
    <property type="entry name" value="P-loop_NTPase"/>
</dbReference>
<reference evidence="3 4" key="1">
    <citation type="journal article" date="2018" name="Evol. Lett.">
        <title>Horizontal gene cluster transfer increased hallucinogenic mushroom diversity.</title>
        <authorList>
            <person name="Reynolds H.T."/>
            <person name="Vijayakumar V."/>
            <person name="Gluck-Thaler E."/>
            <person name="Korotkin H.B."/>
            <person name="Matheny P.B."/>
            <person name="Slot J.C."/>
        </authorList>
    </citation>
    <scope>NUCLEOTIDE SEQUENCE [LARGE SCALE GENOMIC DNA]</scope>
    <source>
        <strain evidence="3 4">SRW20</strain>
    </source>
</reference>
<dbReference type="OrthoDB" id="5186at2759"/>
<feature type="compositionally biased region" description="Basic and acidic residues" evidence="1">
    <location>
        <begin position="1019"/>
        <end position="1053"/>
    </location>
</feature>
<dbReference type="InterPro" id="IPR011704">
    <property type="entry name" value="ATPase_dyneun-rel_AAA"/>
</dbReference>
<dbReference type="InParanoid" id="A0A409Y1S2"/>
<dbReference type="Pfam" id="PF07728">
    <property type="entry name" value="AAA_5"/>
    <property type="match status" value="3"/>
</dbReference>
<feature type="domain" description="ATPase dynein-related AAA" evidence="2">
    <location>
        <begin position="72"/>
        <end position="226"/>
    </location>
</feature>
<sequence>MAPQRRLNLLLNELKVAPEPVGTLKLGDITYEVPASLTPSRLARTAHLLDINDPLNLNNLHFILQKYLLGQDVFLVSQPGPYARRLALTFASLINSEYEYIALHRDVGETELKQGREIRKGGNLVYVDSPAVSAVKHGRILILEGIEKAERGIMPVLNNLLENREMNLDDGSHIIHPHRYAQLEASNIEPGKVFIPAHKNFRVLAIAAPVPPYPGYPLDPPFRSRFQARFIDPVGSMLSLTRSPQQSMLLFNNLRDLILSTQFASESRGALEVISKTSLPPFPQTALAKLQSLVEKFPPPEKLSPAQLARLFLTIHPALIHAPFQAWAILSRQCEESGLGELGSPSMSSLNEQIGLFGYHIANIVRLNEAEAQLTFSSPPGLQPVVLTVPAGPKQMRPFPFPDKQEFKPTTRFMGLLTCFLQAHALGWDISLIPPALPSTASSSTTTLVKVFGQVLGYNMDVIHMYKELGGRELVMRRKIENGGATTWEPSALIEGAWAGQLLHLSGLDVVGSTAGSMSRLIQDREIELWEGKRVVGSASSDEIRSGELSVVHPSFRIISTASKSLLLKDWLSDEHANMFFSVPSQPMDEKEEASILLATGCPQEHVDTLLMFAGKYRASMTADNVLKNRKLGTRTLVRIARRLAIYPRNTDLHALIQRALLAEFLPATEKMNLNTLLEDANIFKATPPFNPSPIIQDKSLVFPSSNSTGGDTLPVSIPLFDASQDPEGFASHVPHMDHFYDNSLQTGLMRDIATDLEILGQHIVLLGNQGVGKNKIIDRLCQLIGRPREYIQLHRDTTVNQLMFTTSLQGGVINYTDSPLLRAINFGRVIIIDEADKAPEHVVAIFRSLAGQGEMTLSDGRRVRPSSEKEGDIAVHPNFRLILLANRPGYPFLGNHFLQVLGENFSAHSVTNPDQESERNLISQLAPELDKDLVLRLVGAFHDLRKGYENGTLTYPYSLRELINLVRHMKAYPSDSLGDALRNIFDFDVYKPETIDKLSEILIHHGLQVPHLGLDAARESAKKKVQDVHFEPKNTDLDQPKEGEHDDEEHSGGNRWAGGTGGRDTAGMGGRGGYKRFYKGGDIKQVSDALKQNVPDHIKEKAREMARQELKRRLEELDMSASEARGYAQLLNATQAHMASLLDLLERESFCSSIQSYLAAKEEERVWVKRQIDGELDDSRLTEGLTGESTVYKRRGMEKPEIGRPQIKPKRIRFVFDLSASMYRFQYDGRLQRSIETAVMLMETFDRLSRKEKYVWDMSGHSGDGPDITLIEADKPPKELKDRWKVTEKMHMVPQYAFAGDYTVEAIQKGVTEVAKYDAGSKQGSLQPPSLPDSFLKDANFSRYQITPEELTRAMKYNPKVNTALICIGEGAEATWITKSLPGRAFRVANTGDIPNVLRSILSTMVDR</sequence>
<feature type="region of interest" description="Disordered" evidence="1">
    <location>
        <begin position="1019"/>
        <end position="1071"/>
    </location>
</feature>
<dbReference type="STRING" id="231916.A0A409Y1S2"/>
<dbReference type="EMBL" id="NHYE01001310">
    <property type="protein sequence ID" value="PPQ96955.1"/>
    <property type="molecule type" value="Genomic_DNA"/>
</dbReference>
<protein>
    <recommendedName>
        <fullName evidence="2">ATPase dynein-related AAA domain-containing protein</fullName>
    </recommendedName>
</protein>
<dbReference type="Proteomes" id="UP000284706">
    <property type="component" value="Unassembled WGS sequence"/>
</dbReference>
<comment type="caution">
    <text evidence="3">The sequence shown here is derived from an EMBL/GenBank/DDBJ whole genome shotgun (WGS) entry which is preliminary data.</text>
</comment>
<dbReference type="SUPFAM" id="SSF52540">
    <property type="entry name" value="P-loop containing nucleoside triphosphate hydrolases"/>
    <property type="match status" value="2"/>
</dbReference>
<evidence type="ECO:0000259" key="2">
    <source>
        <dbReference type="Pfam" id="PF07728"/>
    </source>
</evidence>
<name>A0A409Y1S2_9AGAR</name>
<dbReference type="PANTHER" id="PTHR21610">
    <property type="entry name" value="VON WILLEBRAND FACTOR A DOMAIN-CONTAINING PROTEIN 8"/>
    <property type="match status" value="1"/>
</dbReference>
<dbReference type="GO" id="GO:0016887">
    <property type="term" value="F:ATP hydrolysis activity"/>
    <property type="evidence" value="ECO:0007669"/>
    <property type="project" value="InterPro"/>
</dbReference>
<dbReference type="Gene3D" id="3.40.50.300">
    <property type="entry name" value="P-loop containing nucleotide triphosphate hydrolases"/>
    <property type="match status" value="2"/>
</dbReference>
<accession>A0A409Y1S2</accession>
<dbReference type="PANTHER" id="PTHR21610:SF9">
    <property type="entry name" value="VON WILLEBRAND FACTOR A DOMAIN-CONTAINING PROTEIN 8"/>
    <property type="match status" value="1"/>
</dbReference>
<feature type="domain" description="ATPase dynein-related AAA" evidence="2">
    <location>
        <begin position="446"/>
        <end position="563"/>
    </location>
</feature>
<proteinExistence type="predicted"/>
<dbReference type="GO" id="GO:0005524">
    <property type="term" value="F:ATP binding"/>
    <property type="evidence" value="ECO:0007669"/>
    <property type="project" value="InterPro"/>
</dbReference>
<evidence type="ECO:0000313" key="3">
    <source>
        <dbReference type="EMBL" id="PPQ96955.1"/>
    </source>
</evidence>
<feature type="domain" description="ATPase dynein-related AAA" evidence="2">
    <location>
        <begin position="763"/>
        <end position="893"/>
    </location>
</feature>